<evidence type="ECO:0000259" key="22">
    <source>
        <dbReference type="PROSITE" id="PS50262"/>
    </source>
</evidence>
<keyword evidence="14" id="KW-0325">Glycoprotein</keyword>
<keyword evidence="7 19" id="KW-0732">Signal</keyword>
<dbReference type="GO" id="GO:0007166">
    <property type="term" value="P:cell surface receptor signaling pathway"/>
    <property type="evidence" value="ECO:0007669"/>
    <property type="project" value="InterPro"/>
</dbReference>
<dbReference type="Pfam" id="PF00002">
    <property type="entry name" value="7tm_2"/>
    <property type="match status" value="1"/>
</dbReference>
<feature type="transmembrane region" description="Helical" evidence="18">
    <location>
        <begin position="963"/>
        <end position="983"/>
    </location>
</feature>
<evidence type="ECO:0000256" key="16">
    <source>
        <dbReference type="ARBA" id="ARBA00029815"/>
    </source>
</evidence>
<dbReference type="GO" id="GO:0004960">
    <property type="term" value="F:thromboxane receptor activity"/>
    <property type="evidence" value="ECO:0007669"/>
    <property type="project" value="InterPro"/>
</dbReference>
<keyword evidence="4 17" id="KW-0245">EGF-like domain</keyword>
<accession>A0A498LBW5</accession>
<dbReference type="Proteomes" id="UP000290572">
    <property type="component" value="Unassembled WGS sequence"/>
</dbReference>
<organism evidence="23 24">
    <name type="scientific">Labeo rohita</name>
    <name type="common">Indian major carp</name>
    <name type="synonym">Cyprinus rohita</name>
    <dbReference type="NCBI Taxonomy" id="84645"/>
    <lineage>
        <taxon>Eukaryota</taxon>
        <taxon>Metazoa</taxon>
        <taxon>Chordata</taxon>
        <taxon>Craniata</taxon>
        <taxon>Vertebrata</taxon>
        <taxon>Euteleostomi</taxon>
        <taxon>Actinopterygii</taxon>
        <taxon>Neopterygii</taxon>
        <taxon>Teleostei</taxon>
        <taxon>Ostariophysi</taxon>
        <taxon>Cypriniformes</taxon>
        <taxon>Cyprinidae</taxon>
        <taxon>Labeoninae</taxon>
        <taxon>Labeonini</taxon>
        <taxon>Labeo</taxon>
    </lineage>
</organism>
<dbReference type="InterPro" id="IPR001881">
    <property type="entry name" value="EGF-like_Ca-bd_dom"/>
</dbReference>
<dbReference type="SMART" id="SM00181">
    <property type="entry name" value="EGF"/>
    <property type="match status" value="8"/>
</dbReference>
<keyword evidence="9 18" id="KW-1133">Transmembrane helix</keyword>
<feature type="domain" description="EGF-like" evidence="20">
    <location>
        <begin position="137"/>
        <end position="174"/>
    </location>
</feature>
<dbReference type="PRINTS" id="PR00429">
    <property type="entry name" value="THROMBOXANER"/>
</dbReference>
<feature type="transmembrane region" description="Helical" evidence="18">
    <location>
        <begin position="1075"/>
        <end position="1095"/>
    </location>
</feature>
<keyword evidence="5" id="KW-0597">Phosphoprotein</keyword>
<protein>
    <recommendedName>
        <fullName evidence="2">Thromboxane A2 receptor</fullName>
    </recommendedName>
    <alternativeName>
        <fullName evidence="16">Prostanoid TP receptor</fullName>
    </alternativeName>
</protein>
<evidence type="ECO:0000256" key="2">
    <source>
        <dbReference type="ARBA" id="ARBA00017628"/>
    </source>
</evidence>
<feature type="transmembrane region" description="Helical" evidence="18">
    <location>
        <begin position="750"/>
        <end position="772"/>
    </location>
</feature>
<sequence>MRHTYLLSLGLLLALTQNILMQTLCGYGYIRRKGKCVDDNECKSNPSICGENASCFNTDGNYYCQCDGGFTPTHNFTQADSIECKDINECVDGSAVCGSNAQCVNSEGGYNCICETGYILSHGKETFKAEQGVQCIDRDECDDPSFCGKHAACHNSAGSFYCICDAGFRLKSGETNFTDTNQLCESVCEIDKSICGGGVCKNSPDGHECVCNSGFTNYGHKQMKCTELNCDALLSTTTTRLFVDQQLFGSEQAAFYTKEWRNIFGGLLLALTQNILMQTLCGYGYIRRKGKCVDDNECESNPSICGENANCFNTDGSYYCQCDGGFTPTHNFTQADSIECKDINECVDGSTDCGSNAKCTNHVGGYNCTCETGYISSNGKETFKAEQGVQCIDRDECDDPSFCGKHAACHNSAGSFYCICDAGFRLKSGETNFTDTNQLCESVCEIDKSICGGGVCKNSPDGHECVCSSGFTNYGHKQMKCTELNCDALLSKIDTSQAPPQLVSLLTSNCLAVSKQPSTQRNGETFLEDVFELRLITLVGLPLSLVCFLICIVTFYFVRSIQSTRNTIHLHLCISLFIGYFVFLVGITRTENEVGCSVVAGIMHYFFLASFCWMCLEGVQLFRMVVLVFNTTLRPIYMFAAGYGVPAVIVAISAAVNANGYGTDKHCWLNFNDGSIWSFYGPVCVIIIVNVFFFLVTLWKLAEKFSSLNPDLDSLHKIKAFLVTAIAQLCILGIMWVFGCFQFNENTLAMSYIFTILSSLQGVLMFIMHCWLSKQVREEYAKFFSCICTPQKRKYTEFSSNQTSKSQNSSDYNLTTLCPDNQTTNSTPPSLANPPAFGMSYFTMTLGAISNLTALAILAHSYARFRRWAKVPFLLLASVLILSDLAGHVITGALALHLHLGRLKHHGAAVAVEPPQVYCKLFGGCMVFFGLSPLFLGSAMAVERCIGITQPLLHPAVVTMTRVRLTVLLITFSALTLAGLPLLNVGNYKPQFPGTWCFLPVNGPLSIADASLALFFSTLGLVALTVSVVSNTISGLKLLQARFKDRCVKSSTARRHASLSPSSLHSLDVEMMTQLATITVVSCVCWSPFLIYILISVSRFYEGIRRPRRQCEKLLLLALRLASWNQILDPWVYILLRRAVLRRILQLLQPDRVLFTQSSSYRDSHRKQISLH</sequence>
<dbReference type="PROSITE" id="PS50026">
    <property type="entry name" value="EGF_3"/>
    <property type="match status" value="6"/>
</dbReference>
<keyword evidence="13 23" id="KW-0675">Receptor</keyword>
<dbReference type="FunFam" id="1.20.1070.10:FF:000163">
    <property type="entry name" value="Thromboxane A2 receptor"/>
    <property type="match status" value="1"/>
</dbReference>
<evidence type="ECO:0000259" key="20">
    <source>
        <dbReference type="PROSITE" id="PS50026"/>
    </source>
</evidence>
<evidence type="ECO:0000256" key="14">
    <source>
        <dbReference type="ARBA" id="ARBA00023180"/>
    </source>
</evidence>
<keyword evidence="12" id="KW-1015">Disulfide bond</keyword>
<dbReference type="CDD" id="cd15144">
    <property type="entry name" value="7tmA_PGE2_EP1"/>
    <property type="match status" value="1"/>
</dbReference>
<keyword evidence="24" id="KW-1185">Reference proteome</keyword>
<feature type="transmembrane region" description="Helical" evidence="18">
    <location>
        <begin position="570"/>
        <end position="588"/>
    </location>
</feature>
<evidence type="ECO:0000256" key="19">
    <source>
        <dbReference type="SAM" id="SignalP"/>
    </source>
</evidence>
<proteinExistence type="predicted"/>
<name>A0A498LBW5_LABRO</name>
<dbReference type="PROSITE" id="PS50262">
    <property type="entry name" value="G_PROTEIN_RECEP_F1_2"/>
    <property type="match status" value="1"/>
</dbReference>
<evidence type="ECO:0000313" key="24">
    <source>
        <dbReference type="Proteomes" id="UP000290572"/>
    </source>
</evidence>
<evidence type="ECO:0000256" key="15">
    <source>
        <dbReference type="ARBA" id="ARBA00023224"/>
    </source>
</evidence>
<evidence type="ECO:0000256" key="4">
    <source>
        <dbReference type="ARBA" id="ARBA00022536"/>
    </source>
</evidence>
<feature type="chain" id="PRO_5019778848" description="Thromboxane A2 receptor" evidence="19">
    <location>
        <begin position="22"/>
        <end position="1172"/>
    </location>
</feature>
<dbReference type="InterPro" id="IPR000152">
    <property type="entry name" value="EGF-type_Asp/Asn_hydroxyl_site"/>
</dbReference>
<keyword evidence="11 18" id="KW-0472">Membrane</keyword>
<dbReference type="InterPro" id="IPR000742">
    <property type="entry name" value="EGF"/>
</dbReference>
<dbReference type="Gene3D" id="1.20.1070.10">
    <property type="entry name" value="Rhodopsin 7-helix transmembrane proteins"/>
    <property type="match status" value="2"/>
</dbReference>
<feature type="domain" description="EGF-like" evidence="20">
    <location>
        <begin position="342"/>
        <end position="380"/>
    </location>
</feature>
<dbReference type="GO" id="GO:0030855">
    <property type="term" value="P:epithelial cell differentiation"/>
    <property type="evidence" value="ECO:0007669"/>
    <property type="project" value="UniProtKB-ARBA"/>
</dbReference>
<feature type="transmembrane region" description="Helical" evidence="18">
    <location>
        <begin position="1012"/>
        <end position="1036"/>
    </location>
</feature>
<feature type="transmembrane region" description="Helical" evidence="18">
    <location>
        <begin position="676"/>
        <end position="699"/>
    </location>
</feature>
<dbReference type="InterPro" id="IPR017981">
    <property type="entry name" value="GPCR_2-like_7TM"/>
</dbReference>
<dbReference type="InterPro" id="IPR018097">
    <property type="entry name" value="EGF_Ca-bd_CS"/>
</dbReference>
<feature type="domain" description="EGF-like" evidence="20">
    <location>
        <begin position="38"/>
        <end position="77"/>
    </location>
</feature>
<dbReference type="GO" id="GO:0007189">
    <property type="term" value="P:adenylate cyclase-activating G protein-coupled receptor signaling pathway"/>
    <property type="evidence" value="ECO:0007669"/>
    <property type="project" value="TreeGrafter"/>
</dbReference>
<comment type="subcellular location">
    <subcellularLocation>
        <location evidence="1">Cell membrane</location>
        <topology evidence="1">Multi-pass membrane protein</topology>
    </subcellularLocation>
</comment>
<dbReference type="FunFam" id="1.20.1070.10:FF:000136">
    <property type="entry name" value="Adhesion G protein-coupled receptor E5"/>
    <property type="match status" value="1"/>
</dbReference>
<evidence type="ECO:0000256" key="3">
    <source>
        <dbReference type="ARBA" id="ARBA00022475"/>
    </source>
</evidence>
<reference evidence="23 24" key="1">
    <citation type="submission" date="2018-03" db="EMBL/GenBank/DDBJ databases">
        <title>Draft genome sequence of Rohu Carp (Labeo rohita).</title>
        <authorList>
            <person name="Das P."/>
            <person name="Kushwaha B."/>
            <person name="Joshi C.G."/>
            <person name="Kumar D."/>
            <person name="Nagpure N.S."/>
            <person name="Sahoo L."/>
            <person name="Das S.P."/>
            <person name="Bit A."/>
            <person name="Patnaik S."/>
            <person name="Meher P.K."/>
            <person name="Jayasankar P."/>
            <person name="Koringa P.G."/>
            <person name="Patel N.V."/>
            <person name="Hinsu A.T."/>
            <person name="Kumar R."/>
            <person name="Pandey M."/>
            <person name="Agarwal S."/>
            <person name="Srivastava S."/>
            <person name="Singh M."/>
            <person name="Iquebal M.A."/>
            <person name="Jaiswal S."/>
            <person name="Angadi U.B."/>
            <person name="Kumar N."/>
            <person name="Raza M."/>
            <person name="Shah T.M."/>
            <person name="Rai A."/>
            <person name="Jena J.K."/>
        </authorList>
    </citation>
    <scope>NUCLEOTIDE SEQUENCE [LARGE SCALE GENOMIC DNA]</scope>
    <source>
        <strain evidence="23">DASCIFA01</strain>
        <tissue evidence="23">Testis</tissue>
    </source>
</reference>
<comment type="caution">
    <text evidence="17">Lacks conserved residue(s) required for the propagation of feature annotation.</text>
</comment>
<dbReference type="SMART" id="SM00179">
    <property type="entry name" value="EGF_CA"/>
    <property type="match status" value="8"/>
</dbReference>
<feature type="domain" description="G-protein coupled receptors family 2 profile 2" evidence="21">
    <location>
        <begin position="533"/>
        <end position="773"/>
    </location>
</feature>
<evidence type="ECO:0000256" key="5">
    <source>
        <dbReference type="ARBA" id="ARBA00022553"/>
    </source>
</evidence>
<dbReference type="SUPFAM" id="SSF81321">
    <property type="entry name" value="Family A G protein-coupled receptor-like"/>
    <property type="match status" value="2"/>
</dbReference>
<feature type="domain" description="G-protein coupled receptors family 1 profile" evidence="22">
    <location>
        <begin position="850"/>
        <end position="1133"/>
    </location>
</feature>
<dbReference type="AlphaFoldDB" id="A0A498LBW5"/>
<dbReference type="PANTHER" id="PTHR12011">
    <property type="entry name" value="ADHESION G-PROTEIN COUPLED RECEPTOR"/>
    <property type="match status" value="1"/>
</dbReference>
<dbReference type="SUPFAM" id="SSF57196">
    <property type="entry name" value="EGF/Laminin"/>
    <property type="match status" value="6"/>
</dbReference>
<gene>
    <name evidence="23" type="ORF">ROHU_012967</name>
</gene>
<evidence type="ECO:0000256" key="9">
    <source>
        <dbReference type="ARBA" id="ARBA00022989"/>
    </source>
</evidence>
<evidence type="ECO:0000256" key="18">
    <source>
        <dbReference type="SAM" id="Phobius"/>
    </source>
</evidence>
<evidence type="ECO:0000313" key="23">
    <source>
        <dbReference type="EMBL" id="RXN04406.1"/>
    </source>
</evidence>
<dbReference type="InterPro" id="IPR000832">
    <property type="entry name" value="GPCR_2_secretin-like"/>
</dbReference>
<dbReference type="GO" id="GO:0005509">
    <property type="term" value="F:calcium ion binding"/>
    <property type="evidence" value="ECO:0007669"/>
    <property type="project" value="InterPro"/>
</dbReference>
<evidence type="ECO:0000259" key="21">
    <source>
        <dbReference type="PROSITE" id="PS50261"/>
    </source>
</evidence>
<dbReference type="Pfam" id="PF00001">
    <property type="entry name" value="7tm_1"/>
    <property type="match status" value="1"/>
</dbReference>
<dbReference type="PANTHER" id="PTHR12011:SF433">
    <property type="entry name" value="ADHESION G PROTEIN-COUPLED RECEPTOR E1-LIKE-RELATED"/>
    <property type="match status" value="1"/>
</dbReference>
<evidence type="ECO:0000256" key="12">
    <source>
        <dbReference type="ARBA" id="ARBA00023157"/>
    </source>
</evidence>
<keyword evidence="15" id="KW-0807">Transducer</keyword>
<keyword evidence="6 18" id="KW-0812">Transmembrane</keyword>
<dbReference type="InterPro" id="IPR049883">
    <property type="entry name" value="NOTCH1_EGF-like"/>
</dbReference>
<evidence type="ECO:0000256" key="8">
    <source>
        <dbReference type="ARBA" id="ARBA00022737"/>
    </source>
</evidence>
<evidence type="ECO:0000256" key="11">
    <source>
        <dbReference type="ARBA" id="ARBA00023136"/>
    </source>
</evidence>
<feature type="transmembrane region" description="Helical" evidence="18">
    <location>
        <begin position="873"/>
        <end position="901"/>
    </location>
</feature>
<evidence type="ECO:0000256" key="7">
    <source>
        <dbReference type="ARBA" id="ARBA00022729"/>
    </source>
</evidence>
<feature type="domain" description="EGF-like" evidence="20">
    <location>
        <begin position="294"/>
        <end position="333"/>
    </location>
</feature>
<feature type="transmembrane region" description="Helical" evidence="18">
    <location>
        <begin position="535"/>
        <end position="558"/>
    </location>
</feature>
<dbReference type="InterPro" id="IPR001105">
    <property type="entry name" value="Thbox_rcpt"/>
</dbReference>
<dbReference type="PROSITE" id="PS01187">
    <property type="entry name" value="EGF_CA"/>
    <property type="match status" value="4"/>
</dbReference>
<dbReference type="PROSITE" id="PS00237">
    <property type="entry name" value="G_PROTEIN_RECEP_F1_1"/>
    <property type="match status" value="1"/>
</dbReference>
<dbReference type="FunFam" id="2.10.25.10:FF:000038">
    <property type="entry name" value="Fibrillin 2"/>
    <property type="match status" value="3"/>
</dbReference>
<dbReference type="EMBL" id="QBIY01013446">
    <property type="protein sequence ID" value="RXN04406.1"/>
    <property type="molecule type" value="Genomic_DNA"/>
</dbReference>
<dbReference type="Gene3D" id="2.10.25.10">
    <property type="entry name" value="Laminin"/>
    <property type="match status" value="6"/>
</dbReference>
<dbReference type="InterPro" id="IPR000276">
    <property type="entry name" value="GPCR_Rhodpsn"/>
</dbReference>
<feature type="transmembrane region" description="Helical" evidence="18">
    <location>
        <begin position="636"/>
        <end position="656"/>
    </location>
</feature>
<evidence type="ECO:0000256" key="1">
    <source>
        <dbReference type="ARBA" id="ARBA00004651"/>
    </source>
</evidence>
<feature type="domain" description="EGF-like" evidence="20">
    <location>
        <begin position="393"/>
        <end position="430"/>
    </location>
</feature>
<dbReference type="Pfam" id="PF07645">
    <property type="entry name" value="EGF_CA"/>
    <property type="match status" value="6"/>
</dbReference>
<dbReference type="GO" id="GO:0005886">
    <property type="term" value="C:plasma membrane"/>
    <property type="evidence" value="ECO:0007669"/>
    <property type="project" value="UniProtKB-SubCell"/>
</dbReference>
<comment type="caution">
    <text evidence="23">The sequence shown here is derived from an EMBL/GenBank/DDBJ whole genome shotgun (WGS) entry which is preliminary data.</text>
</comment>
<feature type="transmembrane region" description="Helical" evidence="18">
    <location>
        <begin position="720"/>
        <end position="738"/>
    </location>
</feature>
<keyword evidence="8" id="KW-0677">Repeat</keyword>
<keyword evidence="10" id="KW-0297">G-protein coupled receptor</keyword>
<evidence type="ECO:0000256" key="10">
    <source>
        <dbReference type="ARBA" id="ARBA00023040"/>
    </source>
</evidence>
<feature type="transmembrane region" description="Helical" evidence="18">
    <location>
        <begin position="921"/>
        <end position="942"/>
    </location>
</feature>
<dbReference type="PROSITE" id="PS50261">
    <property type="entry name" value="G_PROTEIN_RECEP_F2_4"/>
    <property type="match status" value="1"/>
</dbReference>
<feature type="signal peptide" evidence="19">
    <location>
        <begin position="1"/>
        <end position="21"/>
    </location>
</feature>
<evidence type="ECO:0000256" key="17">
    <source>
        <dbReference type="PROSITE-ProRule" id="PRU00076"/>
    </source>
</evidence>
<dbReference type="InterPro" id="IPR017452">
    <property type="entry name" value="GPCR_Rhodpsn_7TM"/>
</dbReference>
<dbReference type="PRINTS" id="PR01788">
    <property type="entry name" value="PROSTANOIDR"/>
</dbReference>
<keyword evidence="3" id="KW-1003">Cell membrane</keyword>
<feature type="transmembrane region" description="Helical" evidence="18">
    <location>
        <begin position="594"/>
        <end position="616"/>
    </location>
</feature>
<evidence type="ECO:0000256" key="13">
    <source>
        <dbReference type="ARBA" id="ARBA00023170"/>
    </source>
</evidence>
<feature type="domain" description="EGF-like" evidence="20">
    <location>
        <begin position="86"/>
        <end position="124"/>
    </location>
</feature>
<dbReference type="PROSITE" id="PS00010">
    <property type="entry name" value="ASX_HYDROXYL"/>
    <property type="match status" value="6"/>
</dbReference>
<dbReference type="InterPro" id="IPR008365">
    <property type="entry name" value="Prostanoid_rcpt"/>
</dbReference>
<dbReference type="CDD" id="cd00054">
    <property type="entry name" value="EGF_CA"/>
    <property type="match status" value="6"/>
</dbReference>
<evidence type="ECO:0000256" key="6">
    <source>
        <dbReference type="ARBA" id="ARBA00022692"/>
    </source>
</evidence>